<dbReference type="SUPFAM" id="SSF63411">
    <property type="entry name" value="LuxS/MPP-like metallohydrolase"/>
    <property type="match status" value="2"/>
</dbReference>
<feature type="signal peptide" evidence="1">
    <location>
        <begin position="1"/>
        <end position="19"/>
    </location>
</feature>
<protein>
    <submittedName>
        <fullName evidence="4">Insulinase family protein</fullName>
    </submittedName>
</protein>
<sequence>MKKFIYIAASLFLSITMQAQDRPQPKPGPAPTINVKKPETFTLKNGLKVMVVENHKLPRVSYTLTLDNPPYAEGDKKGVADLTSSMIGKGTQKIAKDAFNEEVDFLGANINFSSNGASASGLSKYAGRILELMADGALHPVFTQVEFDKEKAKLLEGIKSQEKSVTAVASRVEDVLAFGKTHPSGEYLSEESINKVTLNDVILNYNTYFVPGNAYLVVIGDVSLKETKKTVEKLFGSWKKAIAPQLTYSDPKNVQYSQINFVDMPNAVQSEIALVNTVNLKMTDKDYFATLLANQILGGGGEGRLFLNLREKHGWTYGAYSSIGAGKYVTKFRSSASVRNAVTDSAVVEFFNELKRIKTDLVSAEDLKNAKAKYIGNFVMQIEKPTTIARYAVNTATQNLPEDFYENYIKNISAVTPEDIRNAANKYFLADNTRVVVVGKAADVLPGLESLKIPIFYFDKYGNPAEKPTVNKPIPAGVTAKTVFDNYIKAIGGEKVVAGVKSIATTATASIQGQTLELISKHTSDNKSLMEMKVAGMSMSKQVINDKSAYAVQQGQRKDYTAEEFKEKKESAAAFPELAYAKRTDLKIKAIENINGSDAYAIENGKSTLYYDVKTGLKIGESKTMERGGQKMTQMVSYSDYKEVKGIKVPYKTIMNVGMDLDFTTSDVKINEGVTAADFQ</sequence>
<feature type="domain" description="Peptidase M16 C-terminal" evidence="3">
    <location>
        <begin position="195"/>
        <end position="373"/>
    </location>
</feature>
<dbReference type="PANTHER" id="PTHR11851">
    <property type="entry name" value="METALLOPROTEASE"/>
    <property type="match status" value="1"/>
</dbReference>
<evidence type="ECO:0000256" key="1">
    <source>
        <dbReference type="SAM" id="SignalP"/>
    </source>
</evidence>
<evidence type="ECO:0000259" key="3">
    <source>
        <dbReference type="Pfam" id="PF05193"/>
    </source>
</evidence>
<keyword evidence="5" id="KW-1185">Reference proteome</keyword>
<feature type="chain" id="PRO_5045346582" evidence="1">
    <location>
        <begin position="20"/>
        <end position="680"/>
    </location>
</feature>
<dbReference type="Pfam" id="PF05193">
    <property type="entry name" value="Peptidase_M16_C"/>
    <property type="match status" value="1"/>
</dbReference>
<dbReference type="InterPro" id="IPR050361">
    <property type="entry name" value="MPP/UQCRC_Complex"/>
</dbReference>
<evidence type="ECO:0000313" key="5">
    <source>
        <dbReference type="Proteomes" id="UP001059844"/>
    </source>
</evidence>
<dbReference type="RefSeq" id="WP_256552273.1">
    <property type="nucleotide sequence ID" value="NZ_CP101751.1"/>
</dbReference>
<dbReference type="Proteomes" id="UP001059844">
    <property type="component" value="Chromosome"/>
</dbReference>
<dbReference type="Pfam" id="PF00675">
    <property type="entry name" value="Peptidase_M16"/>
    <property type="match status" value="1"/>
</dbReference>
<organism evidence="4 5">
    <name type="scientific">Flavobacterium cerinum</name>
    <dbReference type="NCBI Taxonomy" id="2502784"/>
    <lineage>
        <taxon>Bacteria</taxon>
        <taxon>Pseudomonadati</taxon>
        <taxon>Bacteroidota</taxon>
        <taxon>Flavobacteriia</taxon>
        <taxon>Flavobacteriales</taxon>
        <taxon>Flavobacteriaceae</taxon>
        <taxon>Flavobacterium</taxon>
    </lineage>
</organism>
<reference evidence="4" key="1">
    <citation type="submission" date="2022-07" db="EMBL/GenBank/DDBJ databases">
        <title>Isolation, identification, and degradation of a PFOSA degrading strain from sewage treatment plant.</title>
        <authorList>
            <person name="Zhang L."/>
            <person name="Huo Y."/>
        </authorList>
    </citation>
    <scope>NUCLEOTIDE SEQUENCE</scope>
    <source>
        <strain evidence="4">C1</strain>
    </source>
</reference>
<dbReference type="InterPro" id="IPR011765">
    <property type="entry name" value="Pept_M16_N"/>
</dbReference>
<proteinExistence type="predicted"/>
<evidence type="ECO:0000259" key="2">
    <source>
        <dbReference type="Pfam" id="PF00675"/>
    </source>
</evidence>
<evidence type="ECO:0000313" key="4">
    <source>
        <dbReference type="EMBL" id="UUC46611.1"/>
    </source>
</evidence>
<dbReference type="InterPro" id="IPR011249">
    <property type="entry name" value="Metalloenz_LuxS/M16"/>
</dbReference>
<name>A0ABY5IYP3_9FLAO</name>
<keyword evidence="1" id="KW-0732">Signal</keyword>
<feature type="domain" description="Peptidase M16 N-terminal" evidence="2">
    <location>
        <begin position="71"/>
        <end position="166"/>
    </location>
</feature>
<dbReference type="Gene3D" id="3.30.830.10">
    <property type="entry name" value="Metalloenzyme, LuxS/M16 peptidase-like"/>
    <property type="match status" value="2"/>
</dbReference>
<accession>A0ABY5IYP3</accession>
<dbReference type="EMBL" id="CP101751">
    <property type="protein sequence ID" value="UUC46611.1"/>
    <property type="molecule type" value="Genomic_DNA"/>
</dbReference>
<dbReference type="InterPro" id="IPR007863">
    <property type="entry name" value="Peptidase_M16_C"/>
</dbReference>
<dbReference type="PANTHER" id="PTHR11851:SF224">
    <property type="entry name" value="PROCESSING PROTEASE"/>
    <property type="match status" value="1"/>
</dbReference>
<gene>
    <name evidence="4" type="ORF">NOX80_05280</name>
</gene>